<protein>
    <submittedName>
        <fullName evidence="4">PDZ domain family protein</fullName>
    </submittedName>
</protein>
<evidence type="ECO:0000259" key="3">
    <source>
        <dbReference type="PROSITE" id="PS50106"/>
    </source>
</evidence>
<accession>Q9ABR9</accession>
<dbReference type="PROSITE" id="PS50106">
    <property type="entry name" value="PDZ"/>
    <property type="match status" value="1"/>
</dbReference>
<evidence type="ECO:0000313" key="4">
    <source>
        <dbReference type="EMBL" id="AAK22138.1"/>
    </source>
</evidence>
<dbReference type="AlphaFoldDB" id="Q9ABR9"/>
<dbReference type="InterPro" id="IPR036034">
    <property type="entry name" value="PDZ_sf"/>
</dbReference>
<dbReference type="EnsemblBacteria" id="AAK22138">
    <property type="protein sequence ID" value="AAK22138"/>
    <property type="gene ID" value="CC_0151"/>
</dbReference>
<dbReference type="InterPro" id="IPR001940">
    <property type="entry name" value="Peptidase_S1C"/>
</dbReference>
<dbReference type="KEGG" id="ccr:CC_0151"/>
<dbReference type="GO" id="GO:0004252">
    <property type="term" value="F:serine-type endopeptidase activity"/>
    <property type="evidence" value="ECO:0007669"/>
    <property type="project" value="InterPro"/>
</dbReference>
<dbReference type="SUPFAM" id="SSF50156">
    <property type="entry name" value="PDZ domain-like"/>
    <property type="match status" value="1"/>
</dbReference>
<dbReference type="EMBL" id="AE005673">
    <property type="protein sequence ID" value="AAK22138.1"/>
    <property type="molecule type" value="Genomic_DNA"/>
</dbReference>
<dbReference type="STRING" id="190650.CC_0151"/>
<dbReference type="SUPFAM" id="SSF50494">
    <property type="entry name" value="Trypsin-like serine proteases"/>
    <property type="match status" value="1"/>
</dbReference>
<proteinExistence type="predicted"/>
<dbReference type="PRINTS" id="PR00834">
    <property type="entry name" value="PROTEASES2C"/>
</dbReference>
<dbReference type="Pfam" id="PF13365">
    <property type="entry name" value="Trypsin_2"/>
    <property type="match status" value="1"/>
</dbReference>
<dbReference type="SMR" id="Q9ABR9"/>
<dbReference type="PANTHER" id="PTHR43343">
    <property type="entry name" value="PEPTIDASE S12"/>
    <property type="match status" value="1"/>
</dbReference>
<feature type="domain" description="PDZ" evidence="3">
    <location>
        <begin position="233"/>
        <end position="316"/>
    </location>
</feature>
<sequence length="338" mass="36153">MIPPDRRTLQESRVPTPFDGYEVEARLRPSAEAYRFDLDQALASMVALEAKVPADAYTAAILGTERVGNGAVISPSGLVVTMAYLITEAEEVVLTRNDGRRVPAHVLGLDARSGLGLVQALEPLDLPAITLGSARDLEPSSPIIAAGAGGRAHAVAGQVLTRIPFAGYWEYKLDDAIITAPAHPHWSGAALIGPKGDLVGLGSLTLEGRDQNGEARPLNMFVPAELLPPILDDLARGRSPQPPRPWLGVFAQEMENHVVIVGVSPKGPAARAELRPGDLILAIDGKPVSDLSAFYDALWDLGEAGVTVPLKILREGDAFEMEVRSMDRANLLKKRRLN</sequence>
<dbReference type="eggNOG" id="COG0265">
    <property type="taxonomic scope" value="Bacteria"/>
</dbReference>
<keyword evidence="1" id="KW-0645">Protease</keyword>
<dbReference type="InterPro" id="IPR051201">
    <property type="entry name" value="Chloro_Bact_Ser_Proteases"/>
</dbReference>
<keyword evidence="2" id="KW-0378">Hydrolase</keyword>
<dbReference type="Proteomes" id="UP000001816">
    <property type="component" value="Chromosome"/>
</dbReference>
<evidence type="ECO:0000313" key="5">
    <source>
        <dbReference type="Proteomes" id="UP000001816"/>
    </source>
</evidence>
<name>Q9ABR9_CAUVC</name>
<evidence type="ECO:0000256" key="1">
    <source>
        <dbReference type="ARBA" id="ARBA00022670"/>
    </source>
</evidence>
<organism evidence="4 5">
    <name type="scientific">Caulobacter vibrioides (strain ATCC 19089 / CIP 103742 / CB 15)</name>
    <name type="common">Caulobacter crescentus</name>
    <dbReference type="NCBI Taxonomy" id="190650"/>
    <lineage>
        <taxon>Bacteria</taxon>
        <taxon>Pseudomonadati</taxon>
        <taxon>Pseudomonadota</taxon>
        <taxon>Alphaproteobacteria</taxon>
        <taxon>Caulobacterales</taxon>
        <taxon>Caulobacteraceae</taxon>
        <taxon>Caulobacter</taxon>
    </lineage>
</organism>
<dbReference type="SMART" id="SM00228">
    <property type="entry name" value="PDZ"/>
    <property type="match status" value="1"/>
</dbReference>
<dbReference type="BioCyc" id="CAULO:CC0151-MONOMER"/>
<dbReference type="Gene3D" id="2.40.10.120">
    <property type="match status" value="1"/>
</dbReference>
<dbReference type="HOGENOM" id="CLU_060720_0_0_5"/>
<dbReference type="Gene3D" id="2.30.42.10">
    <property type="match status" value="1"/>
</dbReference>
<keyword evidence="5" id="KW-1185">Reference proteome</keyword>
<dbReference type="GO" id="GO:0006508">
    <property type="term" value="P:proteolysis"/>
    <property type="evidence" value="ECO:0007669"/>
    <property type="project" value="UniProtKB-KW"/>
</dbReference>
<gene>
    <name evidence="4" type="ordered locus">CC_0151</name>
</gene>
<dbReference type="Pfam" id="PF13180">
    <property type="entry name" value="PDZ_2"/>
    <property type="match status" value="1"/>
</dbReference>
<dbReference type="InterPro" id="IPR009003">
    <property type="entry name" value="Peptidase_S1_PA"/>
</dbReference>
<dbReference type="PIR" id="F87267">
    <property type="entry name" value="F87267"/>
</dbReference>
<reference evidence="4 5" key="1">
    <citation type="journal article" date="2001" name="Proc. Natl. Acad. Sci. U.S.A.">
        <title>Complete genome sequence of Caulobacter crescentus.</title>
        <authorList>
            <person name="Nierman W.C."/>
            <person name="Feldblyum T.V."/>
            <person name="Laub M.T."/>
            <person name="Paulsen I.T."/>
            <person name="Nelson K.E."/>
            <person name="Eisen J.A."/>
            <person name="Heidelberg J.F."/>
            <person name="Alley M.R."/>
            <person name="Ohta N."/>
            <person name="Maddock J.R."/>
            <person name="Potocka I."/>
            <person name="Nelson W.C."/>
            <person name="Newton A."/>
            <person name="Stephens C."/>
            <person name="Phadke N.D."/>
            <person name="Ely B."/>
            <person name="DeBoy R.T."/>
            <person name="Dodson R.J."/>
            <person name="Durkin A.S."/>
            <person name="Gwinn M.L."/>
            <person name="Haft D.H."/>
            <person name="Kolonay J.F."/>
            <person name="Smit J."/>
            <person name="Craven M.B."/>
            <person name="Khouri H."/>
            <person name="Shetty J."/>
            <person name="Berry K."/>
            <person name="Utterback T."/>
            <person name="Tran K."/>
            <person name="Wolf A."/>
            <person name="Vamathevan J."/>
            <person name="Ermolaeva M."/>
            <person name="White O."/>
            <person name="Salzberg S.L."/>
            <person name="Venter J.C."/>
            <person name="Shapiro L."/>
            <person name="Fraser C.M."/>
        </authorList>
    </citation>
    <scope>NUCLEOTIDE SEQUENCE [LARGE SCALE GENOMIC DNA]</scope>
    <source>
        <strain evidence="5">ATCC 19089 / CB15</strain>
    </source>
</reference>
<evidence type="ECO:0000256" key="2">
    <source>
        <dbReference type="ARBA" id="ARBA00022801"/>
    </source>
</evidence>
<dbReference type="PATRIC" id="fig|190650.5.peg.148"/>
<dbReference type="PANTHER" id="PTHR43343:SF3">
    <property type="entry name" value="PROTEASE DO-LIKE 8, CHLOROPLASTIC"/>
    <property type="match status" value="1"/>
</dbReference>
<dbReference type="InterPro" id="IPR001478">
    <property type="entry name" value="PDZ"/>
</dbReference>